<dbReference type="PANTHER" id="PTHR32046:SF11">
    <property type="entry name" value="IMMUNE-ASSOCIATED NUCLEOTIDE-BINDING PROTEIN 10-LIKE"/>
    <property type="match status" value="1"/>
</dbReference>
<feature type="region of interest" description="Disordered" evidence="1">
    <location>
        <begin position="45"/>
        <end position="79"/>
    </location>
</feature>
<dbReference type="Pfam" id="PF26633">
    <property type="entry name" value="DUF8206"/>
    <property type="match status" value="1"/>
</dbReference>
<dbReference type="AlphaFoldDB" id="A0AAF3EI68"/>
<feature type="domain" description="DUF8206" evidence="3">
    <location>
        <begin position="458"/>
        <end position="532"/>
    </location>
</feature>
<keyword evidence="2" id="KW-0812">Transmembrane</keyword>
<feature type="region of interest" description="Disordered" evidence="1">
    <location>
        <begin position="711"/>
        <end position="738"/>
    </location>
</feature>
<dbReference type="PANTHER" id="PTHR32046">
    <property type="entry name" value="G DOMAIN-CONTAINING PROTEIN"/>
    <property type="match status" value="1"/>
</dbReference>
<name>A0AAF3EI68_9BILA</name>
<evidence type="ECO:0000256" key="1">
    <source>
        <dbReference type="SAM" id="MobiDB-lite"/>
    </source>
</evidence>
<accession>A0AAF3EI68</accession>
<feature type="compositionally biased region" description="Polar residues" evidence="1">
    <location>
        <begin position="223"/>
        <end position="237"/>
    </location>
</feature>
<sequence>MVSHQNDWNGVKEEDGGHEGTPRACSISSGDFDELADVDDVKKELEVKEGSEEKSQIELNDDGVVNASPVRSADSPSAMDLRKDNLTRSAQKQAHLINAILQEMSLEDQEYFLEEMDKFVWRQKVVTNPSALSPKNDVGDVVSKPTKKDINNASQLTEKLVEKSASTHSNVDVLSKTPTPSNINMEKYHTPTMAQMIQEKKTEDQPTNSNQLVGATKQKASQRKSGLDQNISDEYSGGIPQSQEFLTQVLEGESKSTEACSPVNSTSKDLSKTVALSQQTVEHDVKSNNILADNKPLADDAVKVLTNQAKTQSSGREFSVANDPWKTAGRRLKSPPLPVTSNSDGPYGQTEKIAHPKHLSQNKPSLSTKTASQMSEKVAEPIKVQQVQQPHKTLDTLSINETRTWITQLIDPLLNISSVIQENIRQLDIQKEQLEKSESIVELRQLVTIRITTLENIKLENPYIVCSSPKCVGYETINGTVAPIYRQVCHKEYPSVHAENEAELALHAAFKTENLCKKCGCGAEAHQRIIYQQKLKVVPVDNPQKFLENETNASKLKKRLVEKVDALRYAYNKELDYTLFGMARFSLFLTRNAITMSAKANIFKQRLEKLLDIELAKVSRVRDADRTRYNQLIQLLHVYLTMYEKQQKTIQHTSIEELQNIRQKLFTMSHFGSKIGEVFAINVDVDHQNFAAEVVPCNKSMRHQIIEMDPQSPPPSYEECMNSRPHTPQSHTYGSGGHQAIPMFQASPNLSCHNPRAVSSTPRVYRHGEQVIPIMVPEPPGTEQDLQVRREKDMFVGILKCFFYITFCIIVAVAFIFLKLWRQYCKLRMEALVEVSALLSFGWRLCWMLDRETSKGTCKVTRLVHFLTHAQDSICYTGVLVVVVGNIALKAMV</sequence>
<evidence type="ECO:0000256" key="2">
    <source>
        <dbReference type="SAM" id="Phobius"/>
    </source>
</evidence>
<feature type="region of interest" description="Disordered" evidence="1">
    <location>
        <begin position="214"/>
        <end position="237"/>
    </location>
</feature>
<feature type="compositionally biased region" description="Polar residues" evidence="1">
    <location>
        <begin position="361"/>
        <end position="375"/>
    </location>
</feature>
<feature type="region of interest" description="Disordered" evidence="1">
    <location>
        <begin position="1"/>
        <end position="31"/>
    </location>
</feature>
<feature type="compositionally biased region" description="Polar residues" evidence="1">
    <location>
        <begin position="724"/>
        <end position="733"/>
    </location>
</feature>
<feature type="region of interest" description="Disordered" evidence="1">
    <location>
        <begin position="162"/>
        <end position="185"/>
    </location>
</feature>
<feature type="compositionally biased region" description="Polar residues" evidence="1">
    <location>
        <begin position="164"/>
        <end position="184"/>
    </location>
</feature>
<dbReference type="InterPro" id="IPR058519">
    <property type="entry name" value="DUF8206"/>
</dbReference>
<evidence type="ECO:0000313" key="4">
    <source>
        <dbReference type="Proteomes" id="UP000887575"/>
    </source>
</evidence>
<evidence type="ECO:0000313" key="5">
    <source>
        <dbReference type="WBParaSite" id="MBELARI_LOCUS13703.1"/>
    </source>
</evidence>
<evidence type="ECO:0000259" key="3">
    <source>
        <dbReference type="Pfam" id="PF26633"/>
    </source>
</evidence>
<reference evidence="5" key="1">
    <citation type="submission" date="2024-02" db="UniProtKB">
        <authorList>
            <consortium name="WormBaseParasite"/>
        </authorList>
    </citation>
    <scope>IDENTIFICATION</scope>
</reference>
<keyword evidence="2" id="KW-0472">Membrane</keyword>
<keyword evidence="4" id="KW-1185">Reference proteome</keyword>
<dbReference type="Proteomes" id="UP000887575">
    <property type="component" value="Unassembled WGS sequence"/>
</dbReference>
<organism evidence="4 5">
    <name type="scientific">Mesorhabditis belari</name>
    <dbReference type="NCBI Taxonomy" id="2138241"/>
    <lineage>
        <taxon>Eukaryota</taxon>
        <taxon>Metazoa</taxon>
        <taxon>Ecdysozoa</taxon>
        <taxon>Nematoda</taxon>
        <taxon>Chromadorea</taxon>
        <taxon>Rhabditida</taxon>
        <taxon>Rhabditina</taxon>
        <taxon>Rhabditomorpha</taxon>
        <taxon>Rhabditoidea</taxon>
        <taxon>Rhabditidae</taxon>
        <taxon>Mesorhabditinae</taxon>
        <taxon>Mesorhabditis</taxon>
    </lineage>
</organism>
<keyword evidence="2" id="KW-1133">Transmembrane helix</keyword>
<dbReference type="WBParaSite" id="MBELARI_LOCUS13703.1">
    <property type="protein sequence ID" value="MBELARI_LOCUS13703.1"/>
    <property type="gene ID" value="MBELARI_LOCUS13703"/>
</dbReference>
<protein>
    <recommendedName>
        <fullName evidence="3">DUF8206 domain-containing protein</fullName>
    </recommendedName>
</protein>
<proteinExistence type="predicted"/>
<feature type="transmembrane region" description="Helical" evidence="2">
    <location>
        <begin position="802"/>
        <end position="821"/>
    </location>
</feature>
<feature type="compositionally biased region" description="Basic and acidic residues" evidence="1">
    <location>
        <begin position="10"/>
        <end position="21"/>
    </location>
</feature>
<feature type="region of interest" description="Disordered" evidence="1">
    <location>
        <begin position="308"/>
        <end position="375"/>
    </location>
</feature>
<feature type="compositionally biased region" description="Basic and acidic residues" evidence="1">
    <location>
        <begin position="45"/>
        <end position="56"/>
    </location>
</feature>